<organism evidence="9 10">
    <name type="scientific">Pseudidiomarina woesei</name>
    <dbReference type="NCBI Taxonomy" id="1381080"/>
    <lineage>
        <taxon>Bacteria</taxon>
        <taxon>Pseudomonadati</taxon>
        <taxon>Pseudomonadota</taxon>
        <taxon>Gammaproteobacteria</taxon>
        <taxon>Alteromonadales</taxon>
        <taxon>Idiomarinaceae</taxon>
        <taxon>Pseudidiomarina</taxon>
    </lineage>
</organism>
<comment type="cofactor">
    <cofactor evidence="7">
        <name>(6R)-5,10-methylene-5,6,7,8-tetrahydrofolate</name>
        <dbReference type="ChEBI" id="CHEBI:15636"/>
    </cofactor>
    <text evidence="7">Binds 1 5,10-methenyltetrahydrofolate (MTHF) per subunit.</text>
</comment>
<dbReference type="GO" id="GO:0000719">
    <property type="term" value="P:photoreactive repair"/>
    <property type="evidence" value="ECO:0007669"/>
    <property type="project" value="TreeGrafter"/>
</dbReference>
<dbReference type="NCBIfam" id="TIGR02765">
    <property type="entry name" value="crypto_DASH"/>
    <property type="match status" value="1"/>
</dbReference>
<feature type="binding site" evidence="6">
    <location>
        <begin position="238"/>
        <end position="242"/>
    </location>
    <ligand>
        <name>FAD</name>
        <dbReference type="ChEBI" id="CHEBI:57692"/>
    </ligand>
</feature>
<keyword evidence="5 7" id="KW-0157">Chromophore</keyword>
<dbReference type="GO" id="GO:0003913">
    <property type="term" value="F:DNA photolyase activity"/>
    <property type="evidence" value="ECO:0007669"/>
    <property type="project" value="InterPro"/>
</dbReference>
<feature type="binding site" evidence="6">
    <location>
        <begin position="278"/>
        <end position="285"/>
    </location>
    <ligand>
        <name>FAD</name>
        <dbReference type="ChEBI" id="CHEBI:57692"/>
    </ligand>
</feature>
<dbReference type="SUPFAM" id="SSF52425">
    <property type="entry name" value="Cryptochrome/photolyase, N-terminal domain"/>
    <property type="match status" value="1"/>
</dbReference>
<reference evidence="10" key="1">
    <citation type="submission" date="2015-08" db="EMBL/GenBank/DDBJ databases">
        <authorList>
            <person name="Varghese N."/>
        </authorList>
    </citation>
    <scope>NUCLEOTIDE SEQUENCE [LARGE SCALE GENOMIC DNA]</scope>
    <source>
        <strain evidence="10">DSM 27808</strain>
    </source>
</reference>
<comment type="similarity">
    <text evidence="1 7">Belongs to the DNA photolyase class-1 family.</text>
</comment>
<dbReference type="InterPro" id="IPR036155">
    <property type="entry name" value="Crypto/Photolyase_N_sf"/>
</dbReference>
<evidence type="ECO:0000313" key="10">
    <source>
        <dbReference type="Proteomes" id="UP000182598"/>
    </source>
</evidence>
<keyword evidence="9" id="KW-0456">Lyase</keyword>
<dbReference type="PANTHER" id="PTHR11455">
    <property type="entry name" value="CRYPTOCHROME"/>
    <property type="match status" value="1"/>
</dbReference>
<dbReference type="PROSITE" id="PS51645">
    <property type="entry name" value="PHR_CRY_ALPHA_BETA"/>
    <property type="match status" value="1"/>
</dbReference>
<dbReference type="OrthoDB" id="9772484at2"/>
<evidence type="ECO:0000256" key="3">
    <source>
        <dbReference type="ARBA" id="ARBA00022630"/>
    </source>
</evidence>
<feature type="binding site" evidence="6">
    <location>
        <begin position="375"/>
        <end position="377"/>
    </location>
    <ligand>
        <name>FAD</name>
        <dbReference type="ChEBI" id="CHEBI:57692"/>
    </ligand>
</feature>
<feature type="domain" description="Photolyase/cryptochrome alpha/beta" evidence="8">
    <location>
        <begin position="5"/>
        <end position="137"/>
    </location>
</feature>
<accession>A0A0K6H4B3</accession>
<keyword evidence="3 6" id="KW-0285">Flavoprotein</keyword>
<dbReference type="Proteomes" id="UP000182598">
    <property type="component" value="Unassembled WGS sequence"/>
</dbReference>
<dbReference type="Gene3D" id="1.25.40.80">
    <property type="match status" value="1"/>
</dbReference>
<name>A0A0K6H4B3_9GAMM</name>
<dbReference type="Gene3D" id="1.10.579.10">
    <property type="entry name" value="DNA Cyclobutane Dipyrimidine Photolyase, subunit A, domain 3"/>
    <property type="match status" value="1"/>
</dbReference>
<evidence type="ECO:0000313" key="9">
    <source>
        <dbReference type="EMBL" id="CUA85741.1"/>
    </source>
</evidence>
<dbReference type="InterPro" id="IPR002081">
    <property type="entry name" value="Cryptochrome/DNA_photolyase_1"/>
</dbReference>
<dbReference type="RefSeq" id="WP_055438967.1">
    <property type="nucleotide sequence ID" value="NZ_CYHB01000003.1"/>
</dbReference>
<gene>
    <name evidence="9" type="ORF">Ga0061064_1299</name>
</gene>
<dbReference type="PRINTS" id="PR00147">
    <property type="entry name" value="DNAPHOTLYASE"/>
</dbReference>
<dbReference type="GO" id="GO:0071949">
    <property type="term" value="F:FAD binding"/>
    <property type="evidence" value="ECO:0007669"/>
    <property type="project" value="TreeGrafter"/>
</dbReference>
<keyword evidence="4 6" id="KW-0274">FAD</keyword>
<dbReference type="InterPro" id="IPR036134">
    <property type="entry name" value="Crypto/Photolyase_FAD-like_sf"/>
</dbReference>
<comment type="function">
    <text evidence="7">May have a photoreceptor function.</text>
</comment>
<dbReference type="InterPro" id="IPR006050">
    <property type="entry name" value="DNA_photolyase_N"/>
</dbReference>
<dbReference type="InterPro" id="IPR014729">
    <property type="entry name" value="Rossmann-like_a/b/a_fold"/>
</dbReference>
<dbReference type="EMBL" id="CYHB01000003">
    <property type="protein sequence ID" value="CUA85741.1"/>
    <property type="molecule type" value="Genomic_DNA"/>
</dbReference>
<dbReference type="PANTHER" id="PTHR11455:SF22">
    <property type="entry name" value="CRYPTOCHROME DASH"/>
    <property type="match status" value="1"/>
</dbReference>
<evidence type="ECO:0000259" key="8">
    <source>
        <dbReference type="PROSITE" id="PS51645"/>
    </source>
</evidence>
<dbReference type="Pfam" id="PF03441">
    <property type="entry name" value="FAD_binding_7"/>
    <property type="match status" value="1"/>
</dbReference>
<evidence type="ECO:0000256" key="2">
    <source>
        <dbReference type="ARBA" id="ARBA00017881"/>
    </source>
</evidence>
<dbReference type="Gene3D" id="3.40.50.620">
    <property type="entry name" value="HUPs"/>
    <property type="match status" value="1"/>
</dbReference>
<sequence length="443" mass="51477">MHQHRVGLVWFENDLRIDDHPLLCRAAAQCQQLILLYCVNPKWFKPNRYGLRSMGPARQQFLEQSLHQLDTQLATYGQRLIVSDQPPLETVARIIAQYGIDAIYRSENSGFYERQYLSIVRQRYPFLHYAETETQTLFDAQQLTNALAPFPASFSKFRKLAEPITIPSCCARPSQLPPPPKQFPPSYCHYPKPVAEPQPSQFHGGCAAGIDHVKGYFNSTQAQHYKQTRNALDEFVHSTKFSPWLALGCVSPRQVMSLLNQHEQTFGANDSTYWIYFELLWREYFQHYARHYDALLFSAEGINKQRPRTSFYAARFKKWCQGNTPYPIVNACMKQLNATGYMSNRGRQLVASCFVHELQLDWRYGAAYFEQQLIDYDVAANWGNWQYLAGVGADPRGQRWFDLTKQTAIYDPQHKFIKKWQGDVFDNELDNVDIVDWPIDTQP</sequence>
<proteinExistence type="inferred from homology"/>
<dbReference type="GO" id="GO:0003677">
    <property type="term" value="F:DNA binding"/>
    <property type="evidence" value="ECO:0007669"/>
    <property type="project" value="TreeGrafter"/>
</dbReference>
<protein>
    <recommendedName>
        <fullName evidence="2 7">Cryptochrome DASH</fullName>
    </recommendedName>
</protein>
<comment type="cofactor">
    <cofactor evidence="6 7">
        <name>FAD</name>
        <dbReference type="ChEBI" id="CHEBI:57692"/>
    </cofactor>
    <text evidence="6 7">Binds 1 FAD per subunit.</text>
</comment>
<dbReference type="Pfam" id="PF00875">
    <property type="entry name" value="DNA_photolyase"/>
    <property type="match status" value="1"/>
</dbReference>
<keyword evidence="10" id="KW-1185">Reference proteome</keyword>
<dbReference type="InterPro" id="IPR005101">
    <property type="entry name" value="Cryptochr/Photolyase_FAD-bd"/>
</dbReference>
<evidence type="ECO:0000256" key="7">
    <source>
        <dbReference type="RuleBase" id="RU367151"/>
    </source>
</evidence>
<dbReference type="InterPro" id="IPR014133">
    <property type="entry name" value="Cry_DASH"/>
</dbReference>
<evidence type="ECO:0000256" key="5">
    <source>
        <dbReference type="ARBA" id="ARBA00022991"/>
    </source>
</evidence>
<dbReference type="AlphaFoldDB" id="A0A0K6H4B3"/>
<evidence type="ECO:0000256" key="4">
    <source>
        <dbReference type="ARBA" id="ARBA00022827"/>
    </source>
</evidence>
<feature type="binding site" evidence="6">
    <location>
        <position position="225"/>
    </location>
    <ligand>
        <name>FAD</name>
        <dbReference type="ChEBI" id="CHEBI:57692"/>
    </ligand>
</feature>
<evidence type="ECO:0000256" key="6">
    <source>
        <dbReference type="PIRSR" id="PIRSR602081-1"/>
    </source>
</evidence>
<evidence type="ECO:0000256" key="1">
    <source>
        <dbReference type="ARBA" id="ARBA00005862"/>
    </source>
</evidence>
<dbReference type="SUPFAM" id="SSF48173">
    <property type="entry name" value="Cryptochrome/photolyase FAD-binding domain"/>
    <property type="match status" value="1"/>
</dbReference>